<accession>A0A0E9XE02</accession>
<dbReference type="EMBL" id="GBXM01008669">
    <property type="protein sequence ID" value="JAH99908.1"/>
    <property type="molecule type" value="Transcribed_RNA"/>
</dbReference>
<protein>
    <submittedName>
        <fullName evidence="1">Uncharacterized protein</fullName>
    </submittedName>
</protein>
<organism evidence="1">
    <name type="scientific">Anguilla anguilla</name>
    <name type="common">European freshwater eel</name>
    <name type="synonym">Muraena anguilla</name>
    <dbReference type="NCBI Taxonomy" id="7936"/>
    <lineage>
        <taxon>Eukaryota</taxon>
        <taxon>Metazoa</taxon>
        <taxon>Chordata</taxon>
        <taxon>Craniata</taxon>
        <taxon>Vertebrata</taxon>
        <taxon>Euteleostomi</taxon>
        <taxon>Actinopterygii</taxon>
        <taxon>Neopterygii</taxon>
        <taxon>Teleostei</taxon>
        <taxon>Anguilliformes</taxon>
        <taxon>Anguillidae</taxon>
        <taxon>Anguilla</taxon>
    </lineage>
</organism>
<reference evidence="1" key="1">
    <citation type="submission" date="2014-11" db="EMBL/GenBank/DDBJ databases">
        <authorList>
            <person name="Amaro Gonzalez C."/>
        </authorList>
    </citation>
    <scope>NUCLEOTIDE SEQUENCE</scope>
</reference>
<dbReference type="AlphaFoldDB" id="A0A0E9XE02"/>
<proteinExistence type="predicted"/>
<sequence>MCINQSNAFHELHFLFETSML</sequence>
<evidence type="ECO:0000313" key="1">
    <source>
        <dbReference type="EMBL" id="JAH99908.1"/>
    </source>
</evidence>
<name>A0A0E9XE02_ANGAN</name>
<reference evidence="1" key="2">
    <citation type="journal article" date="2015" name="Fish Shellfish Immunol.">
        <title>Early steps in the European eel (Anguilla anguilla)-Vibrio vulnificus interaction in the gills: Role of the RtxA13 toxin.</title>
        <authorList>
            <person name="Callol A."/>
            <person name="Pajuelo D."/>
            <person name="Ebbesson L."/>
            <person name="Teles M."/>
            <person name="MacKenzie S."/>
            <person name="Amaro C."/>
        </authorList>
    </citation>
    <scope>NUCLEOTIDE SEQUENCE</scope>
</reference>